<keyword evidence="2" id="KW-1185">Reference proteome</keyword>
<sequence>MHRRNLGGSRDVCQFPGHKVDGVAIAAIKKLELLVIVAAKQDEGPNAAKALDDGMKLCKLTKDMHDLIRGKSKHNVREQLVTFGIQISGVTATFFTLRQRRGRFYQLCREGNETLPSVWIDQVGTQCVLEVLSKVLIIRKALLSMARDAAACTIDSIGGSDPDDSDVDYVTATMTSPRLFPSSPPLSAEQACMLRL</sequence>
<dbReference type="Proteomes" id="UP000749646">
    <property type="component" value="Unassembled WGS sequence"/>
</dbReference>
<name>A0A9P6LSS3_9FUNG</name>
<reference evidence="1" key="1">
    <citation type="journal article" date="2020" name="Fungal Divers.">
        <title>Resolving the Mortierellaceae phylogeny through synthesis of multi-gene phylogenetics and phylogenomics.</title>
        <authorList>
            <person name="Vandepol N."/>
            <person name="Liber J."/>
            <person name="Desiro A."/>
            <person name="Na H."/>
            <person name="Kennedy M."/>
            <person name="Barry K."/>
            <person name="Grigoriev I.V."/>
            <person name="Miller A.N."/>
            <person name="O'Donnell K."/>
            <person name="Stajich J.E."/>
            <person name="Bonito G."/>
        </authorList>
    </citation>
    <scope>NUCLEOTIDE SEQUENCE</scope>
    <source>
        <strain evidence="1">MES-2147</strain>
    </source>
</reference>
<gene>
    <name evidence="1" type="ORF">BGZ65_004966</name>
</gene>
<evidence type="ECO:0000313" key="2">
    <source>
        <dbReference type="Proteomes" id="UP000749646"/>
    </source>
</evidence>
<dbReference type="AlphaFoldDB" id="A0A9P6LSS3"/>
<evidence type="ECO:0000313" key="1">
    <source>
        <dbReference type="EMBL" id="KAF9931254.1"/>
    </source>
</evidence>
<dbReference type="EMBL" id="JAAAHW010010066">
    <property type="protein sequence ID" value="KAF9931254.1"/>
    <property type="molecule type" value="Genomic_DNA"/>
</dbReference>
<organism evidence="1 2">
    <name type="scientific">Modicella reniformis</name>
    <dbReference type="NCBI Taxonomy" id="1440133"/>
    <lineage>
        <taxon>Eukaryota</taxon>
        <taxon>Fungi</taxon>
        <taxon>Fungi incertae sedis</taxon>
        <taxon>Mucoromycota</taxon>
        <taxon>Mortierellomycotina</taxon>
        <taxon>Mortierellomycetes</taxon>
        <taxon>Mortierellales</taxon>
        <taxon>Mortierellaceae</taxon>
        <taxon>Modicella</taxon>
    </lineage>
</organism>
<protein>
    <submittedName>
        <fullName evidence="1">Uncharacterized protein</fullName>
    </submittedName>
</protein>
<dbReference type="OrthoDB" id="2427779at2759"/>
<accession>A0A9P6LSS3</accession>
<comment type="caution">
    <text evidence="1">The sequence shown here is derived from an EMBL/GenBank/DDBJ whole genome shotgun (WGS) entry which is preliminary data.</text>
</comment>
<proteinExistence type="predicted"/>